<feature type="active site" evidence="3">
    <location>
        <position position="171"/>
    </location>
</feature>
<feature type="domain" description="Phosphogluconate dehydrogenase NAD-binding putative C-terminal" evidence="5">
    <location>
        <begin position="193"/>
        <end position="261"/>
    </location>
</feature>
<evidence type="ECO:0000313" key="7">
    <source>
        <dbReference type="Proteomes" id="UP000269591"/>
    </source>
</evidence>
<gene>
    <name evidence="6" type="ORF">DMP06_09305</name>
</gene>
<dbReference type="Pfam" id="PF03446">
    <property type="entry name" value="NAD_binding_2"/>
    <property type="match status" value="1"/>
</dbReference>
<dbReference type="SUPFAM" id="SSF48179">
    <property type="entry name" value="6-phosphogluconate dehydrogenase C-terminal domain-like"/>
    <property type="match status" value="1"/>
</dbReference>
<dbReference type="EMBL" id="QIBX01000019">
    <property type="protein sequence ID" value="RNL38208.1"/>
    <property type="molecule type" value="Genomic_DNA"/>
</dbReference>
<protein>
    <recommendedName>
        <fullName evidence="8">NAD(P)-dependent oxidoreductase</fullName>
    </recommendedName>
</protein>
<dbReference type="Proteomes" id="UP000269591">
    <property type="component" value="Unassembled WGS sequence"/>
</dbReference>
<evidence type="ECO:0000259" key="5">
    <source>
        <dbReference type="Pfam" id="PF09130"/>
    </source>
</evidence>
<dbReference type="InterPro" id="IPR015815">
    <property type="entry name" value="HIBADH-related"/>
</dbReference>
<dbReference type="GO" id="GO:0050661">
    <property type="term" value="F:NADP binding"/>
    <property type="evidence" value="ECO:0007669"/>
    <property type="project" value="InterPro"/>
</dbReference>
<comment type="similarity">
    <text evidence="1">Belongs to the HIBADH-related family.</text>
</comment>
<dbReference type="InterPro" id="IPR013328">
    <property type="entry name" value="6PGD_dom2"/>
</dbReference>
<dbReference type="InterPro" id="IPR015814">
    <property type="entry name" value="Pgluconate_DH_NAD-bd_C"/>
</dbReference>
<dbReference type="OrthoDB" id="943692at2"/>
<evidence type="ECO:0008006" key="8">
    <source>
        <dbReference type="Google" id="ProtNLM"/>
    </source>
</evidence>
<dbReference type="GO" id="GO:0016491">
    <property type="term" value="F:oxidoreductase activity"/>
    <property type="evidence" value="ECO:0007669"/>
    <property type="project" value="UniProtKB-KW"/>
</dbReference>
<accession>A0A3N0AU92</accession>
<dbReference type="Pfam" id="PF09130">
    <property type="entry name" value="DUF1932"/>
    <property type="match status" value="1"/>
</dbReference>
<evidence type="ECO:0000256" key="1">
    <source>
        <dbReference type="ARBA" id="ARBA00009080"/>
    </source>
</evidence>
<dbReference type="RefSeq" id="WP_123209466.1">
    <property type="nucleotide sequence ID" value="NZ_JBHTHO010000016.1"/>
</dbReference>
<evidence type="ECO:0000313" key="6">
    <source>
        <dbReference type="EMBL" id="RNL38208.1"/>
    </source>
</evidence>
<evidence type="ECO:0000259" key="4">
    <source>
        <dbReference type="Pfam" id="PF03446"/>
    </source>
</evidence>
<sequence length="264" mass="27461">MKIGFVGFGEVGSTFAADLASRQITGIDLVAYSPDYESTVGACKRIGGGKVSAAKSLSSAISSAVVVFVAVPCNASKAVFSDLSTFCGHGQMFVDCSSSLPEVKASNASVIESHGGVYMDAAIMETVSRHGIETPVLASGRGVSGVAKVLSELGMQVRIVGGEPGEAAAIKLCRSVFMKGLAALAIEARETSEKYGVQEAVFRSIEQSLGGADIQEYLEQLAVAAVRHARRQLAEVGECLEMERSVGVAGHMAQATMKLYSDLV</sequence>
<keyword evidence="7" id="KW-1185">Reference proteome</keyword>
<evidence type="ECO:0000256" key="3">
    <source>
        <dbReference type="PIRSR" id="PIRSR000103-1"/>
    </source>
</evidence>
<dbReference type="Gene3D" id="3.40.50.720">
    <property type="entry name" value="NAD(P)-binding Rossmann-like Domain"/>
    <property type="match status" value="1"/>
</dbReference>
<keyword evidence="2" id="KW-0560">Oxidoreductase</keyword>
<dbReference type="AlphaFoldDB" id="A0A3N0AU92"/>
<dbReference type="PIRSF" id="PIRSF000103">
    <property type="entry name" value="HIBADH"/>
    <property type="match status" value="1"/>
</dbReference>
<dbReference type="InterPro" id="IPR036291">
    <property type="entry name" value="NAD(P)-bd_dom_sf"/>
</dbReference>
<name>A0A3N0AU92_9ACTN</name>
<dbReference type="InterPro" id="IPR006115">
    <property type="entry name" value="6PGDH_NADP-bd"/>
</dbReference>
<comment type="caution">
    <text evidence="6">The sequence shown here is derived from an EMBL/GenBank/DDBJ whole genome shotgun (WGS) entry which is preliminary data.</text>
</comment>
<evidence type="ECO:0000256" key="2">
    <source>
        <dbReference type="ARBA" id="ARBA00023002"/>
    </source>
</evidence>
<dbReference type="Gene3D" id="1.10.1040.10">
    <property type="entry name" value="N-(1-d-carboxylethyl)-l-norvaline Dehydrogenase, domain 2"/>
    <property type="match status" value="1"/>
</dbReference>
<feature type="domain" description="6-phosphogluconate dehydrogenase NADP-binding" evidence="4">
    <location>
        <begin position="2"/>
        <end position="124"/>
    </location>
</feature>
<dbReference type="SUPFAM" id="SSF51735">
    <property type="entry name" value="NAD(P)-binding Rossmann-fold domains"/>
    <property type="match status" value="1"/>
</dbReference>
<proteinExistence type="inferred from homology"/>
<dbReference type="InterPro" id="IPR008927">
    <property type="entry name" value="6-PGluconate_DH-like_C_sf"/>
</dbReference>
<organism evidence="6 7">
    <name type="scientific">Slackia equolifaciens</name>
    <dbReference type="NCBI Taxonomy" id="498718"/>
    <lineage>
        <taxon>Bacteria</taxon>
        <taxon>Bacillati</taxon>
        <taxon>Actinomycetota</taxon>
        <taxon>Coriobacteriia</taxon>
        <taxon>Eggerthellales</taxon>
        <taxon>Eggerthellaceae</taxon>
        <taxon>Slackia</taxon>
    </lineage>
</organism>
<reference evidence="7" key="1">
    <citation type="submission" date="2018-05" db="EMBL/GenBank/DDBJ databases">
        <title>Genome Sequencing of selected type strains of the family Eggerthellaceae.</title>
        <authorList>
            <person name="Danylec N."/>
            <person name="Stoll D.A."/>
            <person name="Doetsch A."/>
            <person name="Huch M."/>
        </authorList>
    </citation>
    <scope>NUCLEOTIDE SEQUENCE [LARGE SCALE GENOMIC DNA]</scope>
    <source>
        <strain evidence="7">DSM 24851</strain>
    </source>
</reference>